<dbReference type="OrthoDB" id="3528564at2"/>
<organism evidence="2 3">
    <name type="scientific">Actinoallomurus bryophytorum</name>
    <dbReference type="NCBI Taxonomy" id="1490222"/>
    <lineage>
        <taxon>Bacteria</taxon>
        <taxon>Bacillati</taxon>
        <taxon>Actinomycetota</taxon>
        <taxon>Actinomycetes</taxon>
        <taxon>Streptosporangiales</taxon>
        <taxon>Thermomonosporaceae</taxon>
        <taxon>Actinoallomurus</taxon>
    </lineage>
</organism>
<dbReference type="EMBL" id="VFOZ01000001">
    <property type="protein sequence ID" value="TQL97631.1"/>
    <property type="molecule type" value="Genomic_DNA"/>
</dbReference>
<feature type="transmembrane region" description="Helical" evidence="1">
    <location>
        <begin position="27"/>
        <end position="45"/>
    </location>
</feature>
<feature type="transmembrane region" description="Helical" evidence="1">
    <location>
        <begin position="160"/>
        <end position="179"/>
    </location>
</feature>
<reference evidence="2 3" key="1">
    <citation type="submission" date="2019-06" db="EMBL/GenBank/DDBJ databases">
        <title>Sequencing the genomes of 1000 actinobacteria strains.</title>
        <authorList>
            <person name="Klenk H.-P."/>
        </authorList>
    </citation>
    <scope>NUCLEOTIDE SEQUENCE [LARGE SCALE GENOMIC DNA]</scope>
    <source>
        <strain evidence="2 3">DSM 102200</strain>
    </source>
</reference>
<sequence length="237" mass="25144">MRPGAGGSNIAEEVLAKLKDAAKLERMIVAGVFVSVTAVANVPAMGDAAANWRSRISGEFDKAGNNLVSDIITMSGKDWISEDQKAFVKTMEVFKGELETARKYIETIGSTVDELGDTYRAYWVAIGSMVGAAIIALLVYQAMKVTPQGAVLGEFMSKALGLLVVAFIATVTAGLANILESAGGIFKVIFGGASFVQMFNLKPTGASAIDFKKAVIDVSPPSTWLEPKRDKPRPYGS</sequence>
<dbReference type="RefSeq" id="WP_141956340.1">
    <property type="nucleotide sequence ID" value="NZ_VFOZ01000001.1"/>
</dbReference>
<accession>A0A543CKK1</accession>
<evidence type="ECO:0000313" key="2">
    <source>
        <dbReference type="EMBL" id="TQL97631.1"/>
    </source>
</evidence>
<dbReference type="AlphaFoldDB" id="A0A543CKK1"/>
<evidence type="ECO:0000313" key="3">
    <source>
        <dbReference type="Proteomes" id="UP000316096"/>
    </source>
</evidence>
<feature type="transmembrane region" description="Helical" evidence="1">
    <location>
        <begin position="121"/>
        <end position="140"/>
    </location>
</feature>
<comment type="caution">
    <text evidence="2">The sequence shown here is derived from an EMBL/GenBank/DDBJ whole genome shotgun (WGS) entry which is preliminary data.</text>
</comment>
<gene>
    <name evidence="2" type="ORF">FB559_3229</name>
</gene>
<protein>
    <submittedName>
        <fullName evidence="2">Uncharacterized protein</fullName>
    </submittedName>
</protein>
<dbReference type="Proteomes" id="UP000316096">
    <property type="component" value="Unassembled WGS sequence"/>
</dbReference>
<evidence type="ECO:0000256" key="1">
    <source>
        <dbReference type="SAM" id="Phobius"/>
    </source>
</evidence>
<keyword evidence="1" id="KW-0472">Membrane</keyword>
<keyword evidence="1" id="KW-1133">Transmembrane helix</keyword>
<keyword evidence="1" id="KW-0812">Transmembrane</keyword>
<keyword evidence="3" id="KW-1185">Reference proteome</keyword>
<proteinExistence type="predicted"/>
<name>A0A543CKK1_9ACTN</name>